<dbReference type="Ensembl" id="ENSBMST00010003495.1">
    <property type="protein sequence ID" value="ENSBMSP00010003158.1"/>
    <property type="gene ID" value="ENSBMSG00010002378.1"/>
</dbReference>
<dbReference type="GeneTree" id="ENSGT00550000074870"/>
<evidence type="ECO:0000256" key="1">
    <source>
        <dbReference type="ARBA" id="ARBA00022942"/>
    </source>
</evidence>
<dbReference type="AlphaFoldDB" id="A0A8C0CC43"/>
<organism evidence="2">
    <name type="scientific">Balaenoptera musculus</name>
    <name type="common">Blue whale</name>
    <dbReference type="NCBI Taxonomy" id="9771"/>
    <lineage>
        <taxon>Eukaryota</taxon>
        <taxon>Metazoa</taxon>
        <taxon>Chordata</taxon>
        <taxon>Craniata</taxon>
        <taxon>Vertebrata</taxon>
        <taxon>Euteleostomi</taxon>
        <taxon>Mammalia</taxon>
        <taxon>Eutheria</taxon>
        <taxon>Laurasiatheria</taxon>
        <taxon>Artiodactyla</taxon>
        <taxon>Whippomorpha</taxon>
        <taxon>Cetacea</taxon>
        <taxon>Mysticeti</taxon>
        <taxon>Balaenopteridae</taxon>
        <taxon>Balaenoptera</taxon>
    </lineage>
</organism>
<accession>A0A8C0CC43</accession>
<dbReference type="GO" id="GO:0005839">
    <property type="term" value="C:proteasome core complex"/>
    <property type="evidence" value="ECO:0007669"/>
    <property type="project" value="InterPro"/>
</dbReference>
<evidence type="ECO:0008006" key="3">
    <source>
        <dbReference type="Google" id="ProtNLM"/>
    </source>
</evidence>
<sequence length="159" mass="18143">MVGHIYSFSLTEFSLWKTSSAIYLVYQERILTTLLVQSLTSVMQEHTQSVSPLGGFFFFITCGWNEGWPYLFQSDPSGPYFAWKVTSMGKNYVNGKPFLEKRHNQDLELEDATHIAKLMLKESLEGQRTEDYTEVGIFSEARFTSLTPAEVKDYLAALA</sequence>
<evidence type="ECO:0000313" key="2">
    <source>
        <dbReference type="Ensembl" id="ENSBMSP00010003158.1"/>
    </source>
</evidence>
<dbReference type="InterPro" id="IPR001353">
    <property type="entry name" value="Proteasome_sua/b"/>
</dbReference>
<dbReference type="InterPro" id="IPR029055">
    <property type="entry name" value="Ntn_hydrolases_N"/>
</dbReference>
<dbReference type="SUPFAM" id="SSF56235">
    <property type="entry name" value="N-terminal nucleophile aminohydrolases (Ntn hydrolases)"/>
    <property type="match status" value="1"/>
</dbReference>
<dbReference type="Gene3D" id="3.60.20.10">
    <property type="entry name" value="Glutamine Phosphoribosylpyrophosphate, subunit 1, domain 1"/>
    <property type="match status" value="1"/>
</dbReference>
<protein>
    <recommendedName>
        <fullName evidence="3">Proteasome subunit alpha type-2</fullName>
    </recommendedName>
</protein>
<name>A0A8C0CC43_BALMU</name>
<dbReference type="PANTHER" id="PTHR11599">
    <property type="entry name" value="PROTEASOME SUBUNIT ALPHA/BETA"/>
    <property type="match status" value="1"/>
</dbReference>
<dbReference type="GO" id="GO:0051603">
    <property type="term" value="P:proteolysis involved in protein catabolic process"/>
    <property type="evidence" value="ECO:0007669"/>
    <property type="project" value="InterPro"/>
</dbReference>
<dbReference type="OMA" id="YHESIPR"/>
<keyword evidence="1" id="KW-0647">Proteasome</keyword>
<proteinExistence type="predicted"/>
<dbReference type="Pfam" id="PF00227">
    <property type="entry name" value="Proteasome"/>
    <property type="match status" value="1"/>
</dbReference>
<dbReference type="InterPro" id="IPR050115">
    <property type="entry name" value="Proteasome_alpha"/>
</dbReference>
<reference evidence="2" key="1">
    <citation type="submission" date="2023-09" db="UniProtKB">
        <authorList>
            <consortium name="Ensembl"/>
        </authorList>
    </citation>
    <scope>IDENTIFICATION</scope>
</reference>